<dbReference type="KEGG" id="xal:XALC_2933"/>
<dbReference type="eggNOG" id="ENOG50331S4">
    <property type="taxonomic scope" value="Bacteria"/>
</dbReference>
<dbReference type="OrthoDB" id="195620at2"/>
<sequence length="189" mass="21519">MTIRSAWMALAIACLWAGGACAEVRNVTDPQAARSIAGDSPVHVGWADPATFSELRQSRNRWDAERGDWVHDLAAYLQKQASKQLQPGQRLDIELTDIKRAGDYEPWHGLQWSDVRVMRDIYPPRINLTFTLYGANGQVVEQGERKLLDGSYLLNSSLGLNTDPLRYEKRMLDDWLHRELRKDATVAER</sequence>
<dbReference type="EMBL" id="FP565176">
    <property type="protein sequence ID" value="CBA17410.1"/>
    <property type="molecule type" value="Genomic_DNA"/>
</dbReference>
<feature type="signal peptide" evidence="1">
    <location>
        <begin position="1"/>
        <end position="22"/>
    </location>
</feature>
<dbReference type="PROSITE" id="PS51257">
    <property type="entry name" value="PROKAR_LIPOPROTEIN"/>
    <property type="match status" value="1"/>
</dbReference>
<proteinExistence type="predicted"/>
<gene>
    <name evidence="2" type="ordered locus">XALc_2933</name>
</gene>
<evidence type="ECO:0000256" key="1">
    <source>
        <dbReference type="SAM" id="SignalP"/>
    </source>
</evidence>
<dbReference type="PATRIC" id="fig|29447.3.peg.2892"/>
<keyword evidence="1" id="KW-0732">Signal</keyword>
<dbReference type="RefSeq" id="WP_012917403.1">
    <property type="nucleotide sequence ID" value="NC_013722.1"/>
</dbReference>
<dbReference type="Pfam" id="PF11454">
    <property type="entry name" value="DUF3016"/>
    <property type="match status" value="1"/>
</dbReference>
<name>D2UG99_XANAP</name>
<keyword evidence="3" id="KW-1185">Reference proteome</keyword>
<dbReference type="AlphaFoldDB" id="D2UG99"/>
<protein>
    <submittedName>
        <fullName evidence="2">Hypothetical secreted protein</fullName>
    </submittedName>
</protein>
<organism evidence="2 3">
    <name type="scientific">Xanthomonas albilineans (strain GPE PC73 / CFBP 7063)</name>
    <dbReference type="NCBI Taxonomy" id="380358"/>
    <lineage>
        <taxon>Bacteria</taxon>
        <taxon>Pseudomonadati</taxon>
        <taxon>Pseudomonadota</taxon>
        <taxon>Gammaproteobacteria</taxon>
        <taxon>Lysobacterales</taxon>
        <taxon>Lysobacteraceae</taxon>
        <taxon>Xanthomonas</taxon>
    </lineage>
</organism>
<dbReference type="Proteomes" id="UP000001890">
    <property type="component" value="Chromosome"/>
</dbReference>
<evidence type="ECO:0000313" key="2">
    <source>
        <dbReference type="EMBL" id="CBA17410.1"/>
    </source>
</evidence>
<dbReference type="STRING" id="380358.XALC_2933"/>
<dbReference type="InterPro" id="IPR021557">
    <property type="entry name" value="DUF3016"/>
</dbReference>
<dbReference type="GeneID" id="57878240"/>
<evidence type="ECO:0000313" key="3">
    <source>
        <dbReference type="Proteomes" id="UP000001890"/>
    </source>
</evidence>
<accession>D2UG99</accession>
<feature type="chain" id="PRO_5003037119" evidence="1">
    <location>
        <begin position="23"/>
        <end position="189"/>
    </location>
</feature>
<reference evidence="2 3" key="1">
    <citation type="journal article" date="2009" name="BMC Genomics">
        <title>The complete genome sequence of Xanthomonas albilineans provides new insights into the reductive genome evolution of the xylem-limited Xanthomonadaceae.</title>
        <authorList>
            <person name="Pieretti I."/>
            <person name="Royer M."/>
            <person name="Barbe V."/>
            <person name="Carrere S."/>
            <person name="Koebnik R."/>
            <person name="Cociancich S."/>
            <person name="Couloux A."/>
            <person name="Darrasse A."/>
            <person name="Gouzy J."/>
            <person name="Jacques M.A."/>
            <person name="Lauber E."/>
            <person name="Manceau C."/>
            <person name="Mangenot S."/>
            <person name="Poussier S."/>
            <person name="Segurens B."/>
            <person name="Szurek B."/>
            <person name="Verdier V."/>
            <person name="Arlat M."/>
            <person name="Rott P."/>
        </authorList>
    </citation>
    <scope>NUCLEOTIDE SEQUENCE [LARGE SCALE GENOMIC DNA]</scope>
    <source>
        <strain evidence="3">GPE PC73 / CFBP 7063</strain>
    </source>
</reference>